<evidence type="ECO:0000313" key="10">
    <source>
        <dbReference type="WormBase" id="B0213.12"/>
    </source>
</evidence>
<dbReference type="InterPro" id="IPR001128">
    <property type="entry name" value="Cyt_P450"/>
</dbReference>
<feature type="chain" id="PRO_5012836317" evidence="7">
    <location>
        <begin position="16"/>
        <end position="499"/>
    </location>
</feature>
<dbReference type="EMBL" id="BX284605">
    <property type="protein sequence ID" value="CCD61362.1"/>
    <property type="molecule type" value="Genomic_DNA"/>
</dbReference>
<dbReference type="Reactome" id="R-CEL-211945">
    <property type="pathway name" value="Phase I - Functionalization of compounds"/>
</dbReference>
<dbReference type="Reactome" id="R-CEL-9027307">
    <property type="pathway name" value="Biosynthesis of maresin-like SPMs"/>
</dbReference>
<dbReference type="Reactome" id="R-CEL-9753281">
    <property type="pathway name" value="Paracetamol ADME"/>
</dbReference>
<dbReference type="Reactome" id="R-CEL-211958">
    <property type="pathway name" value="Miscellaneous substrates"/>
</dbReference>
<dbReference type="Reactome" id="R-CEL-5423646">
    <property type="pathway name" value="Aflatoxin activation and detoxification"/>
</dbReference>
<evidence type="ECO:0000256" key="6">
    <source>
        <dbReference type="RuleBase" id="RU000461"/>
    </source>
</evidence>
<dbReference type="PRINTS" id="PR00385">
    <property type="entry name" value="P450"/>
</dbReference>
<dbReference type="PeptideAtlas" id="O44657"/>
<dbReference type="eggNOG" id="KOG0156">
    <property type="taxonomic scope" value="Eukaryota"/>
</dbReference>
<dbReference type="CTD" id="181849"/>
<dbReference type="WormBase" id="B0213.12">
    <property type="protein sequence ID" value="CE16783"/>
    <property type="gene ID" value="WBGene00015042"/>
    <property type="gene designation" value="cyp-34A7"/>
</dbReference>
<dbReference type="InParanoid" id="O44657"/>
<evidence type="ECO:0000256" key="4">
    <source>
        <dbReference type="ARBA" id="ARBA00023033"/>
    </source>
</evidence>
<dbReference type="STRING" id="6239.B0213.12.1"/>
<sequence>MLIILILVAIAAVLTVNLWRARQKLPNGPTPLPIIGNFHQLFYNGWKYGGLVAGFDQFRKQYGKVFTVWMGPIPAVQICDFDVAHETHVKKAHTFGHRYTFGAMEYIREGKGIIGSNGDFWLEHRRFALMTLRNFGLGRNIIEDKIMEEYRYRFEDFKKTNFKDGAIQVNASSLFDLLVGSIINQLLVSERFEQDDEEFEELKTNLAMALENGSIIEGVLPLWMLKSRFMKWRTKTTFAPFDFVFEVGKKGIQRRVAAIENGTHTLSEEGDDFVDAFIVKMEKDKKDGIDSSFTLETLAVDLFDLWQAGQETTSTTLTWACACLLNHPEVVEKLRKELTEVTGGARGVSLTDRTKTPYLNATINEVQRISSILNVNLLRILEEDAVIDGHPVPAGTAFTTQLALLHTDEETFKNHKEFIPERFLENNNLEKRLIPFGIGKRSCPGESLAKAELYLIIGNLVIDFDLKPVGAIPKIESPTPFSPVKRPPVYDIRFISRAH</sequence>
<keyword evidence="9" id="KW-1185">Reference proteome</keyword>
<dbReference type="InterPro" id="IPR036396">
    <property type="entry name" value="Cyt_P450_sf"/>
</dbReference>
<evidence type="ECO:0000256" key="7">
    <source>
        <dbReference type="SAM" id="SignalP"/>
    </source>
</evidence>
<dbReference type="Reactome" id="R-CEL-211981">
    <property type="pathway name" value="Xenobiotics"/>
</dbReference>
<dbReference type="GO" id="GO:0020037">
    <property type="term" value="F:heme binding"/>
    <property type="evidence" value="ECO:0000318"/>
    <property type="project" value="GO_Central"/>
</dbReference>
<evidence type="ECO:0000256" key="3">
    <source>
        <dbReference type="ARBA" id="ARBA00023004"/>
    </source>
</evidence>
<organism evidence="8 9">
    <name type="scientific">Caenorhabditis elegans</name>
    <dbReference type="NCBI Taxonomy" id="6239"/>
    <lineage>
        <taxon>Eukaryota</taxon>
        <taxon>Metazoa</taxon>
        <taxon>Ecdysozoa</taxon>
        <taxon>Nematoda</taxon>
        <taxon>Chromadorea</taxon>
        <taxon>Rhabditida</taxon>
        <taxon>Rhabditina</taxon>
        <taxon>Rhabditomorpha</taxon>
        <taxon>Rhabditoidea</taxon>
        <taxon>Rhabditidae</taxon>
        <taxon>Peloderinae</taxon>
        <taxon>Caenorhabditis</taxon>
    </lineage>
</organism>
<dbReference type="InterPro" id="IPR017972">
    <property type="entry name" value="Cyt_P450_CS"/>
</dbReference>
<comment type="similarity">
    <text evidence="1 6">Belongs to the cytochrome P450 family.</text>
</comment>
<evidence type="ECO:0000313" key="9">
    <source>
        <dbReference type="Proteomes" id="UP000001940"/>
    </source>
</evidence>
<dbReference type="Pfam" id="PF00067">
    <property type="entry name" value="p450"/>
    <property type="match status" value="1"/>
</dbReference>
<dbReference type="InterPro" id="IPR002401">
    <property type="entry name" value="Cyt_P450_E_grp-I"/>
</dbReference>
<name>O44657_CAEEL</name>
<dbReference type="GO" id="GO:0005737">
    <property type="term" value="C:cytoplasm"/>
    <property type="evidence" value="ECO:0000318"/>
    <property type="project" value="GO_Central"/>
</dbReference>
<dbReference type="PANTHER" id="PTHR24300:SF122">
    <property type="entry name" value="CYTOCHROME P450 FAMILY"/>
    <property type="match status" value="1"/>
</dbReference>
<dbReference type="IntAct" id="O44657">
    <property type="interactions" value="1"/>
</dbReference>
<dbReference type="GO" id="GO:0006082">
    <property type="term" value="P:organic acid metabolic process"/>
    <property type="evidence" value="ECO:0000318"/>
    <property type="project" value="GO_Central"/>
</dbReference>
<dbReference type="Reactome" id="R-CEL-2142670">
    <property type="pathway name" value="Synthesis of epoxy (EET) and dihydroxyeicosatrienoic acids (DHET)"/>
</dbReference>
<keyword evidence="5 6" id="KW-0349">Heme</keyword>
<keyword evidence="7" id="KW-0732">Signal</keyword>
<dbReference type="Reactome" id="R-CEL-211999">
    <property type="pathway name" value="CYP2E1 reactions"/>
</dbReference>
<comment type="cofactor">
    <cofactor evidence="5">
        <name>heme</name>
        <dbReference type="ChEBI" id="CHEBI:30413"/>
    </cofactor>
</comment>
<evidence type="ECO:0000313" key="8">
    <source>
        <dbReference type="EMBL" id="CCD61362.1"/>
    </source>
</evidence>
<feature type="binding site" description="axial binding residue" evidence="5">
    <location>
        <position position="443"/>
    </location>
    <ligand>
        <name>heme</name>
        <dbReference type="ChEBI" id="CHEBI:30413"/>
    </ligand>
    <ligandPart>
        <name>Fe</name>
        <dbReference type="ChEBI" id="CHEBI:18248"/>
    </ligandPart>
</feature>
<dbReference type="SMR" id="O44657"/>
<reference evidence="8 9" key="1">
    <citation type="journal article" date="1998" name="Science">
        <title>Genome sequence of the nematode C. elegans: a platform for investigating biology.</title>
        <authorList>
            <consortium name="The C. elegans sequencing consortium"/>
            <person name="Sulson J.E."/>
            <person name="Waterston R."/>
        </authorList>
    </citation>
    <scope>NUCLEOTIDE SEQUENCE [LARGE SCALE GENOMIC DNA]</scope>
    <source>
        <strain evidence="8 9">Bristol N2</strain>
    </source>
</reference>
<dbReference type="PaxDb" id="6239-B0213.12"/>
<dbReference type="AlphaFoldDB" id="O44657"/>
<evidence type="ECO:0000256" key="1">
    <source>
        <dbReference type="ARBA" id="ARBA00010617"/>
    </source>
</evidence>
<dbReference type="FunCoup" id="O44657">
    <property type="interactions" value="38"/>
</dbReference>
<dbReference type="Reactome" id="R-CEL-211935">
    <property type="pathway name" value="Fatty acids"/>
</dbReference>
<dbReference type="Bgee" id="WBGene00015042">
    <property type="expression patterns" value="Expressed in adult organism"/>
</dbReference>
<dbReference type="PRINTS" id="PR00463">
    <property type="entry name" value="EP450I"/>
</dbReference>
<dbReference type="GO" id="GO:0016712">
    <property type="term" value="F:oxidoreductase activity, acting on paired donors, with incorporation or reduction of molecular oxygen, reduced flavin or flavoprotein as one donor, and incorporation of one atom of oxygen"/>
    <property type="evidence" value="ECO:0000318"/>
    <property type="project" value="GO_Central"/>
</dbReference>
<gene>
    <name evidence="10" type="primary">cyp-34a7</name>
    <name evidence="8" type="synonym">cyp-34A7</name>
    <name evidence="10" type="ORF">B0213.12</name>
    <name evidence="8" type="ORF">CELE_B0213.12</name>
</gene>
<dbReference type="Proteomes" id="UP000001940">
    <property type="component" value="Chromosome V"/>
</dbReference>
<keyword evidence="2 5" id="KW-0479">Metal-binding</keyword>
<dbReference type="CDD" id="cd20617">
    <property type="entry name" value="CYP1_2-like"/>
    <property type="match status" value="1"/>
</dbReference>
<accession>O44657</accession>
<dbReference type="Reactome" id="R-CEL-9749641">
    <property type="pathway name" value="Aspirin ADME"/>
</dbReference>
<evidence type="ECO:0000256" key="2">
    <source>
        <dbReference type="ARBA" id="ARBA00022723"/>
    </source>
</evidence>
<keyword evidence="4 6" id="KW-0503">Monooxygenase</keyword>
<protein>
    <submittedName>
        <fullName evidence="8">CYtochrome P450 family</fullName>
    </submittedName>
</protein>
<dbReference type="Gene3D" id="1.10.630.10">
    <property type="entry name" value="Cytochrome P450"/>
    <property type="match status" value="1"/>
</dbReference>
<dbReference type="Reactome" id="R-CEL-2142816">
    <property type="pathway name" value="Synthesis of (16-20)-hydroxyeicosatetraenoic acids (HETE)"/>
</dbReference>
<dbReference type="RefSeq" id="NP_504101.1">
    <property type="nucleotide sequence ID" value="NM_071700.3"/>
</dbReference>
<dbReference type="AGR" id="WB:WBGene00015042"/>
<dbReference type="PhylomeDB" id="O44657"/>
<dbReference type="PROSITE" id="PS00086">
    <property type="entry name" value="CYTOCHROME_P450"/>
    <property type="match status" value="1"/>
</dbReference>
<dbReference type="HOGENOM" id="CLU_001570_22_3_1"/>
<dbReference type="UCSC" id="B0213.12">
    <property type="organism name" value="c. elegans"/>
</dbReference>
<keyword evidence="3 5" id="KW-0408">Iron</keyword>
<dbReference type="GO" id="GO:0005506">
    <property type="term" value="F:iron ion binding"/>
    <property type="evidence" value="ECO:0007669"/>
    <property type="project" value="InterPro"/>
</dbReference>
<dbReference type="FunFam" id="1.10.630.10:FF:000084">
    <property type="entry name" value="CYtochrome P450 family"/>
    <property type="match status" value="1"/>
</dbReference>
<feature type="signal peptide" evidence="7">
    <location>
        <begin position="1"/>
        <end position="15"/>
    </location>
</feature>
<dbReference type="SUPFAM" id="SSF48264">
    <property type="entry name" value="Cytochrome P450"/>
    <property type="match status" value="1"/>
</dbReference>
<dbReference type="KEGG" id="cel:CELE_B0213.12"/>
<dbReference type="PIR" id="C89015">
    <property type="entry name" value="C89015"/>
</dbReference>
<keyword evidence="6" id="KW-0560">Oxidoreductase</keyword>
<dbReference type="PANTHER" id="PTHR24300">
    <property type="entry name" value="CYTOCHROME P450 508A4-RELATED"/>
    <property type="match status" value="1"/>
</dbReference>
<proteinExistence type="inferred from homology"/>
<dbReference type="GeneID" id="181849"/>
<dbReference type="InterPro" id="IPR050182">
    <property type="entry name" value="Cytochrome_P450_fam2"/>
</dbReference>
<dbReference type="OrthoDB" id="2789670at2759"/>
<evidence type="ECO:0000256" key="5">
    <source>
        <dbReference type="PIRSR" id="PIRSR602401-1"/>
    </source>
</evidence>
<dbReference type="GO" id="GO:0006805">
    <property type="term" value="P:xenobiotic metabolic process"/>
    <property type="evidence" value="ECO:0000318"/>
    <property type="project" value="GO_Central"/>
</dbReference>